<dbReference type="PANTHER" id="PTHR11908:SF123">
    <property type="entry name" value="ALDEHYDE OXIDOREDUCTASE MOLYBDENUM-BINDING SUBUNIT PAOC"/>
    <property type="match status" value="1"/>
</dbReference>
<dbReference type="SUPFAM" id="SSF54665">
    <property type="entry name" value="CO dehydrogenase molybdoprotein N-domain-like"/>
    <property type="match status" value="1"/>
</dbReference>
<dbReference type="Pfam" id="PF01315">
    <property type="entry name" value="Ald_Xan_dh_C"/>
    <property type="match status" value="1"/>
</dbReference>
<name>A0ABW3T7I2_9CAUL</name>
<dbReference type="Proteomes" id="UP001597216">
    <property type="component" value="Unassembled WGS sequence"/>
</dbReference>
<dbReference type="InterPro" id="IPR036856">
    <property type="entry name" value="Ald_Oxase/Xan_DH_a/b_sf"/>
</dbReference>
<dbReference type="InterPro" id="IPR016208">
    <property type="entry name" value="Ald_Oxase/xanthine_DH-like"/>
</dbReference>
<dbReference type="Pfam" id="PF20256">
    <property type="entry name" value="MoCoBD_2"/>
    <property type="match status" value="1"/>
</dbReference>
<dbReference type="Gene3D" id="3.90.1170.50">
    <property type="entry name" value="Aldehyde oxidase/xanthine dehydrogenase, a/b hammerhead"/>
    <property type="match status" value="1"/>
</dbReference>
<dbReference type="RefSeq" id="WP_377354681.1">
    <property type="nucleotide sequence ID" value="NZ_JBHTLQ010000071.1"/>
</dbReference>
<protein>
    <submittedName>
        <fullName evidence="2">Xanthine dehydrogenase family protein molybdopterin-binding subunit</fullName>
    </submittedName>
</protein>
<accession>A0ABW3T7I2</accession>
<keyword evidence="3" id="KW-1185">Reference proteome</keyword>
<dbReference type="InterPro" id="IPR008274">
    <property type="entry name" value="AldOxase/xan_DH_MoCoBD1"/>
</dbReference>
<evidence type="ECO:0000313" key="3">
    <source>
        <dbReference type="Proteomes" id="UP001597216"/>
    </source>
</evidence>
<dbReference type="InterPro" id="IPR037165">
    <property type="entry name" value="AldOxase/xan_DH_Mopterin-bd_sf"/>
</dbReference>
<feature type="domain" description="Aldehyde oxidase/xanthine dehydrogenase a/b hammerhead" evidence="1">
    <location>
        <begin position="35"/>
        <end position="148"/>
    </location>
</feature>
<dbReference type="SMART" id="SM01008">
    <property type="entry name" value="Ald_Xan_dh_C"/>
    <property type="match status" value="1"/>
</dbReference>
<sequence length="754" mass="79914">MSSIADWATPNPVTENRSGLIGKAVDRYEGPLKVTGTAPYAYEVEAPEKPVHGVLVTSSIARGRIASVDTKAAEASPGVLLVWTHETVPPQAPRGHKANPRSQRASAPALENHEVLYFGQSVAFVVADTLENAKAAAALVKVEYDELWAVVDFAASLGLAEDPPGEQDVRVGDFEAAYAKAPVKLDETYTSPIQNHVQMEPCATTAWWDGDKVTVNTSIQMVKGGQHALAETLMIAPDNVHLLTRYIGGGFGGKGQSYDDLVLSALAARALGRPVKVAYTRQQMMLGTIHRPATIQRVRLGANPDGRLTAFALDGYTHCFREQVFTEHFANFARALYAAPNRLTGHKLVKMDIPPAGPMRAPGEASGMLSLEVAMDELAEQLGMDPIQLRLINEPERDPETGKPFSVRQLARCMTEGAERFGWSRRNPTPGQVRDGRTWIGMGMAAAIRADYLLPAKAGVRITADGTVTLLQGMTDIGTGTYTILAQITAETLGVPLSQVKVEIGDSNLPPAPGSGGQFGASTAGSAALDAGMNLRKALTELAVGDPRSPLYGGPADFVTFANGNIAIENRSESLAALVARAAPEGVYAEGSIVPPADRRDVSLHTYGAHFAEVGVDMDTGEVRLRRMFGVFSCGRILNAKTAKSQITGGMIWGVGTALTEVNAIDPRYGSLIGQDVGGYLIPAHADIVELDSMFLDEADDKANPMGIKGVGELGISGAGAAIANAIYNACGVRLRDYPMTPDKVLAGLVAKGL</sequence>
<organism evidence="2 3">
    <name type="scientific">Phenylobacterium conjunctum</name>
    <dbReference type="NCBI Taxonomy" id="1298959"/>
    <lineage>
        <taxon>Bacteria</taxon>
        <taxon>Pseudomonadati</taxon>
        <taxon>Pseudomonadota</taxon>
        <taxon>Alphaproteobacteria</taxon>
        <taxon>Caulobacterales</taxon>
        <taxon>Caulobacteraceae</taxon>
        <taxon>Phenylobacterium</taxon>
    </lineage>
</organism>
<evidence type="ECO:0000313" key="2">
    <source>
        <dbReference type="EMBL" id="MFD1192677.1"/>
    </source>
</evidence>
<dbReference type="EMBL" id="JBHTLQ010000071">
    <property type="protein sequence ID" value="MFD1192677.1"/>
    <property type="molecule type" value="Genomic_DNA"/>
</dbReference>
<evidence type="ECO:0000259" key="1">
    <source>
        <dbReference type="SMART" id="SM01008"/>
    </source>
</evidence>
<dbReference type="SUPFAM" id="SSF56003">
    <property type="entry name" value="Molybdenum cofactor-binding domain"/>
    <property type="match status" value="1"/>
</dbReference>
<proteinExistence type="predicted"/>
<gene>
    <name evidence="2" type="ORF">ACFQ27_18950</name>
</gene>
<dbReference type="Gene3D" id="3.30.365.10">
    <property type="entry name" value="Aldehyde oxidase/xanthine dehydrogenase, molybdopterin binding domain"/>
    <property type="match status" value="4"/>
</dbReference>
<reference evidence="3" key="1">
    <citation type="journal article" date="2019" name="Int. J. Syst. Evol. Microbiol.">
        <title>The Global Catalogue of Microorganisms (GCM) 10K type strain sequencing project: providing services to taxonomists for standard genome sequencing and annotation.</title>
        <authorList>
            <consortium name="The Broad Institute Genomics Platform"/>
            <consortium name="The Broad Institute Genome Sequencing Center for Infectious Disease"/>
            <person name="Wu L."/>
            <person name="Ma J."/>
        </authorList>
    </citation>
    <scope>NUCLEOTIDE SEQUENCE [LARGE SCALE GENOMIC DNA]</scope>
    <source>
        <strain evidence="3">CCUG 55074</strain>
    </source>
</reference>
<dbReference type="InterPro" id="IPR000674">
    <property type="entry name" value="Ald_Oxase/Xan_DH_a/b"/>
</dbReference>
<comment type="caution">
    <text evidence="2">The sequence shown here is derived from an EMBL/GenBank/DDBJ whole genome shotgun (WGS) entry which is preliminary data.</text>
</comment>
<dbReference type="InterPro" id="IPR046867">
    <property type="entry name" value="AldOxase/xan_DH_MoCoBD2"/>
</dbReference>
<dbReference type="Pfam" id="PF02738">
    <property type="entry name" value="MoCoBD_1"/>
    <property type="match status" value="1"/>
</dbReference>
<dbReference type="PANTHER" id="PTHR11908">
    <property type="entry name" value="XANTHINE DEHYDROGENASE"/>
    <property type="match status" value="1"/>
</dbReference>